<evidence type="ECO:0000256" key="3">
    <source>
        <dbReference type="PIRSR" id="PIRSR016184-1"/>
    </source>
</evidence>
<dbReference type="GO" id="GO:0005737">
    <property type="term" value="C:cytoplasm"/>
    <property type="evidence" value="ECO:0007669"/>
    <property type="project" value="TreeGrafter"/>
</dbReference>
<dbReference type="Proteomes" id="UP000198832">
    <property type="component" value="Unassembled WGS sequence"/>
</dbReference>
<dbReference type="PANTHER" id="PTHR13774">
    <property type="entry name" value="PHENAZINE BIOSYNTHESIS PROTEIN"/>
    <property type="match status" value="1"/>
</dbReference>
<dbReference type="AlphaFoldDB" id="A0A1I1KT39"/>
<organism evidence="4 5">
    <name type="scientific">Nocardioides terrae</name>
    <dbReference type="NCBI Taxonomy" id="574651"/>
    <lineage>
        <taxon>Bacteria</taxon>
        <taxon>Bacillati</taxon>
        <taxon>Actinomycetota</taxon>
        <taxon>Actinomycetes</taxon>
        <taxon>Propionibacteriales</taxon>
        <taxon>Nocardioidaceae</taxon>
        <taxon>Nocardioides</taxon>
    </lineage>
</organism>
<dbReference type="PIRSF" id="PIRSF016184">
    <property type="entry name" value="PhzC_PhzF"/>
    <property type="match status" value="1"/>
</dbReference>
<evidence type="ECO:0000313" key="4">
    <source>
        <dbReference type="EMBL" id="SFC64004.1"/>
    </source>
</evidence>
<comment type="similarity">
    <text evidence="1">Belongs to the PhzF family.</text>
</comment>
<name>A0A1I1KT39_9ACTN</name>
<dbReference type="PANTHER" id="PTHR13774:SF17">
    <property type="entry name" value="PHENAZINE BIOSYNTHESIS-LIKE DOMAIN-CONTAINING PROTEIN"/>
    <property type="match status" value="1"/>
</dbReference>
<dbReference type="STRING" id="574651.SAMN04487968_1094"/>
<protein>
    <submittedName>
        <fullName evidence="4">Phenazine biosynthesis protein PhzF family</fullName>
    </submittedName>
</protein>
<proteinExistence type="inferred from homology"/>
<dbReference type="Pfam" id="PF02567">
    <property type="entry name" value="PhzC-PhzF"/>
    <property type="match status" value="1"/>
</dbReference>
<keyword evidence="2" id="KW-0413">Isomerase</keyword>
<dbReference type="SUPFAM" id="SSF54506">
    <property type="entry name" value="Diaminopimelate epimerase-like"/>
    <property type="match status" value="1"/>
</dbReference>
<dbReference type="NCBIfam" id="TIGR00654">
    <property type="entry name" value="PhzF_family"/>
    <property type="match status" value="1"/>
</dbReference>
<evidence type="ECO:0000256" key="1">
    <source>
        <dbReference type="ARBA" id="ARBA00008270"/>
    </source>
</evidence>
<sequence length="276" mass="28970">MPTETAFAIVDAFTTGRPFSGNPAGVVVLDAFPGDAWMQGVANELHQAETAFLVPVDEATSFRLRWFTPVAEVALCGHATLASAHWLWESRTVTDSAAITFTTLSGTLIAKRRDERIVLDFPAVPANPVPPSADLMTDLLAALSGATPVWTGITSNDDPGERNVLAVLESEEVLRRLAPDQEAVARLPAGGLIVTAKARAGGVVSRYFAPVYGIPEDPVTGSAHCTIGPYWQDQLGTVLAAEQASARGGALSVDTGTSGRVRLSGKARTAVTGLIH</sequence>
<reference evidence="4 5" key="1">
    <citation type="submission" date="2016-10" db="EMBL/GenBank/DDBJ databases">
        <authorList>
            <person name="de Groot N.N."/>
        </authorList>
    </citation>
    <scope>NUCLEOTIDE SEQUENCE [LARGE SCALE GENOMIC DNA]</scope>
    <source>
        <strain evidence="4 5">CGMCC 1.7056</strain>
    </source>
</reference>
<accession>A0A1I1KT39</accession>
<dbReference type="EMBL" id="FOLB01000009">
    <property type="protein sequence ID" value="SFC64004.1"/>
    <property type="molecule type" value="Genomic_DNA"/>
</dbReference>
<dbReference type="Gene3D" id="3.10.310.10">
    <property type="entry name" value="Diaminopimelate Epimerase, Chain A, domain 1"/>
    <property type="match status" value="2"/>
</dbReference>
<feature type="active site" evidence="3">
    <location>
        <position position="49"/>
    </location>
</feature>
<dbReference type="GO" id="GO:0016853">
    <property type="term" value="F:isomerase activity"/>
    <property type="evidence" value="ECO:0007669"/>
    <property type="project" value="UniProtKB-KW"/>
</dbReference>
<evidence type="ECO:0000256" key="2">
    <source>
        <dbReference type="ARBA" id="ARBA00023235"/>
    </source>
</evidence>
<dbReference type="OrthoDB" id="9788221at2"/>
<dbReference type="RefSeq" id="WP_091124313.1">
    <property type="nucleotide sequence ID" value="NZ_FOLB01000009.1"/>
</dbReference>
<keyword evidence="5" id="KW-1185">Reference proteome</keyword>
<dbReference type="InterPro" id="IPR003719">
    <property type="entry name" value="Phenazine_PhzF-like"/>
</dbReference>
<gene>
    <name evidence="4" type="ORF">SAMN04487968_1094</name>
</gene>
<evidence type="ECO:0000313" key="5">
    <source>
        <dbReference type="Proteomes" id="UP000198832"/>
    </source>
</evidence>